<reference evidence="1" key="1">
    <citation type="submission" date="2014-11" db="EMBL/GenBank/DDBJ databases">
        <authorList>
            <person name="Amaro Gonzalez C."/>
        </authorList>
    </citation>
    <scope>NUCLEOTIDE SEQUENCE</scope>
</reference>
<protein>
    <submittedName>
        <fullName evidence="1">Uncharacterized protein</fullName>
    </submittedName>
</protein>
<organism evidence="1">
    <name type="scientific">Anguilla anguilla</name>
    <name type="common">European freshwater eel</name>
    <name type="synonym">Muraena anguilla</name>
    <dbReference type="NCBI Taxonomy" id="7936"/>
    <lineage>
        <taxon>Eukaryota</taxon>
        <taxon>Metazoa</taxon>
        <taxon>Chordata</taxon>
        <taxon>Craniata</taxon>
        <taxon>Vertebrata</taxon>
        <taxon>Euteleostomi</taxon>
        <taxon>Actinopterygii</taxon>
        <taxon>Neopterygii</taxon>
        <taxon>Teleostei</taxon>
        <taxon>Anguilliformes</taxon>
        <taxon>Anguillidae</taxon>
        <taxon>Anguilla</taxon>
    </lineage>
</organism>
<accession>A0A0E9XCE0</accession>
<reference evidence="1" key="2">
    <citation type="journal article" date="2015" name="Fish Shellfish Immunol.">
        <title>Early steps in the European eel (Anguilla anguilla)-Vibrio vulnificus interaction in the gills: Role of the RtxA13 toxin.</title>
        <authorList>
            <person name="Callol A."/>
            <person name="Pajuelo D."/>
            <person name="Ebbesson L."/>
            <person name="Teles M."/>
            <person name="MacKenzie S."/>
            <person name="Amaro C."/>
        </authorList>
    </citation>
    <scope>NUCLEOTIDE SEQUENCE</scope>
</reference>
<dbReference type="EMBL" id="GBXM01009067">
    <property type="protein sequence ID" value="JAH99510.1"/>
    <property type="molecule type" value="Transcribed_RNA"/>
</dbReference>
<dbReference type="AlphaFoldDB" id="A0A0E9XCE0"/>
<name>A0A0E9XCE0_ANGAN</name>
<proteinExistence type="predicted"/>
<sequence>MPLGQPEDSCCSSGGIVPLLGPGAGLSRW</sequence>
<evidence type="ECO:0000313" key="1">
    <source>
        <dbReference type="EMBL" id="JAH99510.1"/>
    </source>
</evidence>